<dbReference type="PANTHER" id="PTHR46481">
    <property type="entry name" value="ZINC FINGER BED DOMAIN-CONTAINING PROTEIN 4"/>
    <property type="match status" value="1"/>
</dbReference>
<dbReference type="Proteomes" id="UP000467841">
    <property type="component" value="Unassembled WGS sequence"/>
</dbReference>
<dbReference type="InterPro" id="IPR052035">
    <property type="entry name" value="ZnF_BED_domain_contain"/>
</dbReference>
<keyword evidence="3" id="KW-0863">Zinc-finger</keyword>
<evidence type="ECO:0000256" key="3">
    <source>
        <dbReference type="ARBA" id="ARBA00022771"/>
    </source>
</evidence>
<feature type="compositionally biased region" description="Low complexity" evidence="6">
    <location>
        <begin position="65"/>
        <end position="81"/>
    </location>
</feature>
<evidence type="ECO:0000256" key="1">
    <source>
        <dbReference type="ARBA" id="ARBA00004123"/>
    </source>
</evidence>
<evidence type="ECO:0000256" key="4">
    <source>
        <dbReference type="ARBA" id="ARBA00022833"/>
    </source>
</evidence>
<comment type="subcellular location">
    <subcellularLocation>
        <location evidence="1">Nucleus</location>
    </subcellularLocation>
</comment>
<evidence type="ECO:0000256" key="2">
    <source>
        <dbReference type="ARBA" id="ARBA00022723"/>
    </source>
</evidence>
<dbReference type="AlphaFoldDB" id="A0A6D2KRV3"/>
<proteinExistence type="predicted"/>
<evidence type="ECO:0000256" key="6">
    <source>
        <dbReference type="SAM" id="MobiDB-lite"/>
    </source>
</evidence>
<reference evidence="7" key="1">
    <citation type="submission" date="2020-01" db="EMBL/GenBank/DDBJ databases">
        <authorList>
            <person name="Mishra B."/>
        </authorList>
    </citation>
    <scope>NUCLEOTIDE SEQUENCE [LARGE SCALE GENOMIC DNA]</scope>
</reference>
<feature type="region of interest" description="Disordered" evidence="6">
    <location>
        <begin position="56"/>
        <end position="81"/>
    </location>
</feature>
<organism evidence="7 8">
    <name type="scientific">Microthlaspi erraticum</name>
    <dbReference type="NCBI Taxonomy" id="1685480"/>
    <lineage>
        <taxon>Eukaryota</taxon>
        <taxon>Viridiplantae</taxon>
        <taxon>Streptophyta</taxon>
        <taxon>Embryophyta</taxon>
        <taxon>Tracheophyta</taxon>
        <taxon>Spermatophyta</taxon>
        <taxon>Magnoliopsida</taxon>
        <taxon>eudicotyledons</taxon>
        <taxon>Gunneridae</taxon>
        <taxon>Pentapetalae</taxon>
        <taxon>rosids</taxon>
        <taxon>malvids</taxon>
        <taxon>Brassicales</taxon>
        <taxon>Brassicaceae</taxon>
        <taxon>Coluteocarpeae</taxon>
        <taxon>Microthlaspi</taxon>
    </lineage>
</organism>
<keyword evidence="4" id="KW-0862">Zinc</keyword>
<keyword evidence="2" id="KW-0479">Metal-binding</keyword>
<gene>
    <name evidence="7" type="ORF">MERR_LOCUS43258</name>
</gene>
<sequence>MLTETVSKSCSRTGKARLGLLLCSIAPLITKLLSKMPLDEQSLEYLARLENEEMIASDEEDETETQGASESSTQQTQATQTPFRYVEYEKVRTRDRYLNPNFQHICRQTAGADVFRRYEFEKEKLKKVFAEYKGRFCFTADMWTARATMKGYLCLTAHYVDDST</sequence>
<keyword evidence="8" id="KW-1185">Reference proteome</keyword>
<name>A0A6D2KRV3_9BRAS</name>
<dbReference type="EMBL" id="CACVBM020001618">
    <property type="protein sequence ID" value="CAA7056022.1"/>
    <property type="molecule type" value="Genomic_DNA"/>
</dbReference>
<evidence type="ECO:0000313" key="7">
    <source>
        <dbReference type="EMBL" id="CAA7056022.1"/>
    </source>
</evidence>
<dbReference type="PANTHER" id="PTHR46481:SF10">
    <property type="entry name" value="ZINC FINGER BED DOMAIN-CONTAINING PROTEIN 39"/>
    <property type="match status" value="1"/>
</dbReference>
<accession>A0A6D2KRV3</accession>
<dbReference type="GO" id="GO:0005634">
    <property type="term" value="C:nucleus"/>
    <property type="evidence" value="ECO:0007669"/>
    <property type="project" value="UniProtKB-SubCell"/>
</dbReference>
<protein>
    <submittedName>
        <fullName evidence="7">Uncharacterized protein</fullName>
    </submittedName>
</protein>
<evidence type="ECO:0000313" key="8">
    <source>
        <dbReference type="Proteomes" id="UP000467841"/>
    </source>
</evidence>
<comment type="caution">
    <text evidence="7">The sequence shown here is derived from an EMBL/GenBank/DDBJ whole genome shotgun (WGS) entry which is preliminary data.</text>
</comment>
<dbReference type="OrthoDB" id="1742101at2759"/>
<keyword evidence="5" id="KW-0539">Nucleus</keyword>
<evidence type="ECO:0000256" key="5">
    <source>
        <dbReference type="ARBA" id="ARBA00023242"/>
    </source>
</evidence>
<dbReference type="GO" id="GO:0008270">
    <property type="term" value="F:zinc ion binding"/>
    <property type="evidence" value="ECO:0007669"/>
    <property type="project" value="UniProtKB-KW"/>
</dbReference>